<organism evidence="2">
    <name type="scientific">freshwater metagenome</name>
    <dbReference type="NCBI Taxonomy" id="449393"/>
    <lineage>
        <taxon>unclassified sequences</taxon>
        <taxon>metagenomes</taxon>
        <taxon>ecological metagenomes</taxon>
    </lineage>
</organism>
<dbReference type="InterPro" id="IPR008407">
    <property type="entry name" value="Brnchd-chn_aa_trnsp_AzlD"/>
</dbReference>
<dbReference type="AlphaFoldDB" id="A0A6J6D2Y2"/>
<feature type="transmembrane region" description="Helical" evidence="1">
    <location>
        <begin position="37"/>
        <end position="56"/>
    </location>
</feature>
<feature type="transmembrane region" description="Helical" evidence="1">
    <location>
        <begin position="68"/>
        <end position="97"/>
    </location>
</feature>
<dbReference type="Pfam" id="PF05437">
    <property type="entry name" value="AzlD"/>
    <property type="match status" value="1"/>
</dbReference>
<name>A0A6J6D2Y2_9ZZZZ</name>
<evidence type="ECO:0000256" key="1">
    <source>
        <dbReference type="SAM" id="Phobius"/>
    </source>
</evidence>
<keyword evidence="1" id="KW-0812">Transmembrane</keyword>
<keyword evidence="1" id="KW-1133">Transmembrane helix</keyword>
<reference evidence="2" key="1">
    <citation type="submission" date="2020-05" db="EMBL/GenBank/DDBJ databases">
        <authorList>
            <person name="Chiriac C."/>
            <person name="Salcher M."/>
            <person name="Ghai R."/>
            <person name="Kavagutti S V."/>
        </authorList>
    </citation>
    <scope>NUCLEOTIDE SEQUENCE</scope>
</reference>
<dbReference type="EMBL" id="CAEZSX010000115">
    <property type="protein sequence ID" value="CAB4557654.1"/>
    <property type="molecule type" value="Genomic_DNA"/>
</dbReference>
<protein>
    <submittedName>
        <fullName evidence="2">Unannotated protein</fullName>
    </submittedName>
</protein>
<proteinExistence type="predicted"/>
<evidence type="ECO:0000313" key="2">
    <source>
        <dbReference type="EMBL" id="CAB4557654.1"/>
    </source>
</evidence>
<gene>
    <name evidence="2" type="ORF">UFOPK1537_00711</name>
</gene>
<sequence length="101" mass="10771">MSLWAGVLIASALVYSWKLLGHLVPEKFVSNPNIRSLANLLTVGMLAALVGVQTFTSAEGVTFDARAIALLVAAGLFYLRVPFIFVVIAAAAVASLLRLWL</sequence>
<accession>A0A6J6D2Y2</accession>
<keyword evidence="1" id="KW-0472">Membrane</keyword>